<dbReference type="GO" id="GO:0009229">
    <property type="term" value="P:thiamine diphosphate biosynthetic process"/>
    <property type="evidence" value="ECO:0007669"/>
    <property type="project" value="UniProtKB-UniPathway"/>
</dbReference>
<comment type="pathway">
    <text evidence="1">Cofactor biosynthesis; thiamine diphosphate biosynthesis.</text>
</comment>
<dbReference type="InterPro" id="IPR004399">
    <property type="entry name" value="HMP/HMP-P_kinase_dom"/>
</dbReference>
<dbReference type="OrthoDB" id="9810880at2"/>
<evidence type="ECO:0000259" key="3">
    <source>
        <dbReference type="Pfam" id="PF08543"/>
    </source>
</evidence>
<dbReference type="CDD" id="cd01169">
    <property type="entry name" value="HMPP_kinase"/>
    <property type="match status" value="1"/>
</dbReference>
<dbReference type="Gene3D" id="3.40.1190.20">
    <property type="match status" value="1"/>
</dbReference>
<dbReference type="UniPathway" id="UPA00060">
    <property type="reaction ID" value="UER00138"/>
</dbReference>
<dbReference type="EC" id="2.7.1.49" evidence="2"/>
<evidence type="ECO:0000313" key="5">
    <source>
        <dbReference type="Proteomes" id="UP000272706"/>
    </source>
</evidence>
<comment type="caution">
    <text evidence="4">The sequence shown here is derived from an EMBL/GenBank/DDBJ whole genome shotgun (WGS) entry which is preliminary data.</text>
</comment>
<reference evidence="4 5" key="1">
    <citation type="submission" date="2018-09" db="EMBL/GenBank/DDBJ databases">
        <title>Mesorhizobium carmichaelinearum sp. nov. isolated from Carmichaelinea spp. root nodules in New Zealand.</title>
        <authorList>
            <person name="De Meyer S.E."/>
        </authorList>
    </citation>
    <scope>NUCLEOTIDE SEQUENCE [LARGE SCALE GENOMIC DNA]</scope>
    <source>
        <strain evidence="4 5">ICMP19557</strain>
    </source>
</reference>
<dbReference type="GO" id="GO:0008972">
    <property type="term" value="F:phosphomethylpyrimidine kinase activity"/>
    <property type="evidence" value="ECO:0007669"/>
    <property type="project" value="InterPro"/>
</dbReference>
<keyword evidence="4" id="KW-0808">Transferase</keyword>
<evidence type="ECO:0000313" key="4">
    <source>
        <dbReference type="EMBL" id="RJT41435.1"/>
    </source>
</evidence>
<gene>
    <name evidence="4" type="ORF">D3227_06525</name>
</gene>
<dbReference type="PANTHER" id="PTHR20858">
    <property type="entry name" value="PHOSPHOMETHYLPYRIMIDINE KINASE"/>
    <property type="match status" value="1"/>
</dbReference>
<accession>A0A3A5KXE8</accession>
<organism evidence="4 5">
    <name type="scientific">Mesorhizobium waimense</name>
    <dbReference type="NCBI Taxonomy" id="1300307"/>
    <lineage>
        <taxon>Bacteria</taxon>
        <taxon>Pseudomonadati</taxon>
        <taxon>Pseudomonadota</taxon>
        <taxon>Alphaproteobacteria</taxon>
        <taxon>Hyphomicrobiales</taxon>
        <taxon>Phyllobacteriaceae</taxon>
        <taxon>Mesorhizobium</taxon>
    </lineage>
</organism>
<name>A0A3A5KXE8_9HYPH</name>
<dbReference type="GO" id="GO:0009228">
    <property type="term" value="P:thiamine biosynthetic process"/>
    <property type="evidence" value="ECO:0007669"/>
    <property type="project" value="InterPro"/>
</dbReference>
<dbReference type="SUPFAM" id="SSF53613">
    <property type="entry name" value="Ribokinase-like"/>
    <property type="match status" value="1"/>
</dbReference>
<proteinExistence type="predicted"/>
<dbReference type="PANTHER" id="PTHR20858:SF17">
    <property type="entry name" value="HYDROXYMETHYLPYRIMIDINE_PHOSPHOMETHYLPYRIMIDINE KINASE THI20-RELATED"/>
    <property type="match status" value="1"/>
</dbReference>
<dbReference type="RefSeq" id="WP_120013289.1">
    <property type="nucleotide sequence ID" value="NZ_QZWZ01000003.1"/>
</dbReference>
<dbReference type="GO" id="GO:0005829">
    <property type="term" value="C:cytosol"/>
    <property type="evidence" value="ECO:0007669"/>
    <property type="project" value="TreeGrafter"/>
</dbReference>
<keyword evidence="5" id="KW-1185">Reference proteome</keyword>
<protein>
    <recommendedName>
        <fullName evidence="2">hydroxymethylpyrimidine kinase</fullName>
        <ecNumber evidence="2">2.7.1.49</ecNumber>
    </recommendedName>
</protein>
<dbReference type="EMBL" id="QZWZ01000003">
    <property type="protein sequence ID" value="RJT41435.1"/>
    <property type="molecule type" value="Genomic_DNA"/>
</dbReference>
<sequence length="253" mass="26488">MALRREPHVLVVGGSDSSGGAGIARDIETISSIGVRTCLAVTALTVQTHEAVLEIHPVQPGLVADQMRAALQANKVAAIKIGMLATAEIIVAVAGVLRENLQVLAVLDPVLASTSGRPLLEAGAIAAMKRDLMPLCRLVTPNLIELALLVDTELCVDEDGAVGQGQELLAADTQAILIKGGHASGPRSTDILLRSDQEPIRFDTPRLAASMRGTGCMLASAIAGQLANARSIEDAVRQGKLFVFEKLQRNVAE</sequence>
<dbReference type="GO" id="GO:0008902">
    <property type="term" value="F:hydroxymethylpyrimidine kinase activity"/>
    <property type="evidence" value="ECO:0007669"/>
    <property type="project" value="UniProtKB-EC"/>
</dbReference>
<dbReference type="AlphaFoldDB" id="A0A3A5KXE8"/>
<evidence type="ECO:0000256" key="2">
    <source>
        <dbReference type="ARBA" id="ARBA00012135"/>
    </source>
</evidence>
<feature type="domain" description="Pyridoxamine kinase/Phosphomethylpyrimidine kinase" evidence="3">
    <location>
        <begin position="16"/>
        <end position="250"/>
    </location>
</feature>
<dbReference type="InterPro" id="IPR013749">
    <property type="entry name" value="PM/HMP-P_kinase-1"/>
</dbReference>
<evidence type="ECO:0000256" key="1">
    <source>
        <dbReference type="ARBA" id="ARBA00004948"/>
    </source>
</evidence>
<keyword evidence="4" id="KW-0418">Kinase</keyword>
<dbReference type="Pfam" id="PF08543">
    <property type="entry name" value="Phos_pyr_kin"/>
    <property type="match status" value="1"/>
</dbReference>
<dbReference type="InterPro" id="IPR029056">
    <property type="entry name" value="Ribokinase-like"/>
</dbReference>
<dbReference type="Proteomes" id="UP000272706">
    <property type="component" value="Unassembled WGS sequence"/>
</dbReference>